<dbReference type="Proteomes" id="UP000237631">
    <property type="component" value="Unassembled WGS sequence"/>
</dbReference>
<dbReference type="OrthoDB" id="2426426at2759"/>
<evidence type="ECO:0000313" key="2">
    <source>
        <dbReference type="Proteomes" id="UP000237631"/>
    </source>
</evidence>
<comment type="caution">
    <text evidence="1">The sequence shown here is derived from an EMBL/GenBank/DDBJ whole genome shotgun (WGS) entry which is preliminary data.</text>
</comment>
<accession>A0A2S6BYB2</accession>
<reference evidence="2" key="1">
    <citation type="journal article" date="2017" name="bioRxiv">
        <title>Conservation of a gene cluster reveals novel cercosporin biosynthetic mechanisms and extends production to the genus Colletotrichum.</title>
        <authorList>
            <person name="de Jonge R."/>
            <person name="Ebert M.K."/>
            <person name="Huitt-Roehl C.R."/>
            <person name="Pal P."/>
            <person name="Suttle J.C."/>
            <person name="Spanner R.E."/>
            <person name="Neubauer J.D."/>
            <person name="Jurick W.M.II."/>
            <person name="Stott K.A."/>
            <person name="Secor G.A."/>
            <person name="Thomma B.P.H.J."/>
            <person name="Van de Peer Y."/>
            <person name="Townsend C.A."/>
            <person name="Bolton M.D."/>
        </authorList>
    </citation>
    <scope>NUCLEOTIDE SEQUENCE [LARGE SCALE GENOMIC DNA]</scope>
    <source>
        <strain evidence="2">CBS538.71</strain>
    </source>
</reference>
<gene>
    <name evidence="1" type="ORF">CBER1_10498</name>
</gene>
<organism evidence="1 2">
    <name type="scientific">Cercospora berteroae</name>
    <dbReference type="NCBI Taxonomy" id="357750"/>
    <lineage>
        <taxon>Eukaryota</taxon>
        <taxon>Fungi</taxon>
        <taxon>Dikarya</taxon>
        <taxon>Ascomycota</taxon>
        <taxon>Pezizomycotina</taxon>
        <taxon>Dothideomycetes</taxon>
        <taxon>Dothideomycetidae</taxon>
        <taxon>Mycosphaerellales</taxon>
        <taxon>Mycosphaerellaceae</taxon>
        <taxon>Cercospora</taxon>
    </lineage>
</organism>
<proteinExistence type="predicted"/>
<dbReference type="SUPFAM" id="SSF51905">
    <property type="entry name" value="FAD/NAD(P)-binding domain"/>
    <property type="match status" value="1"/>
</dbReference>
<dbReference type="InterPro" id="IPR036188">
    <property type="entry name" value="FAD/NAD-bd_sf"/>
</dbReference>
<protein>
    <recommendedName>
        <fullName evidence="3">FAD-binding domain-containing protein</fullName>
    </recommendedName>
</protein>
<name>A0A2S6BYB2_9PEZI</name>
<evidence type="ECO:0008006" key="3">
    <source>
        <dbReference type="Google" id="ProtNLM"/>
    </source>
</evidence>
<dbReference type="AlphaFoldDB" id="A0A2S6BYB2"/>
<evidence type="ECO:0000313" key="1">
    <source>
        <dbReference type="EMBL" id="PPJ52475.1"/>
    </source>
</evidence>
<keyword evidence="2" id="KW-1185">Reference proteome</keyword>
<sequence length="308" mass="34560">MERFRDIAIAYELNEPSIVIGEKLRSNLTSKLAQYSVELITNADIQRIDARKGRARVMWQSRDRKRFLTRRANFVIDATGYQAFPEHETIKHTLGLTIVYQACIAFEYEDKTPSSSPISFIVMDGWYPCLMPRIGKGSNGEDDIFDHYILTHGCYTILGSHSSPQKAQADLESVRSSSKLNGLKAAAEAEMCRFWPEFAHRFVYKGWKGQVLAKPRAETDFRSSLTFAKGRVVHVVPGKISNVFNAADETLQLLKYATQGCGDVIKLDGGIAVVQTSPLVTEKMELQAASDEMNARATHNLQTLHELP</sequence>
<dbReference type="EMBL" id="PNEN01001693">
    <property type="protein sequence ID" value="PPJ52475.1"/>
    <property type="molecule type" value="Genomic_DNA"/>
</dbReference>